<sequence>MPREKAKALNKILGNLELDEVVKELPDADTFGVDTAQQSTEATVQDRGHSDSQPQLSPHVSATAIADISEQDQTGVEGGFGSNLTIWNSHETLATRNLSDSTHMLRSLGSSPFDDDLDTTLLDDVSDQPLSADCASIDLLNTGASALRTIFRLHCRLQHLVDLYLTWENPSSDVIDPDMYHSARAKQRERAEDTAYCSEALRDAMCAVGAAFETRYHPTFVTFPKSLVSFLAERAQNSLEVELEHPCVATVQAMMVLSGHEVGNGNKTRGWLYSGSAVRLAFDLALHLDLSPQVSAGIMTTAEARVRRRVFWNVCTADHALGFQLGRPVRISLEDVTVAKPGSSYHPSYTGGQDESGPTDDMPGQQLSDFVRQQRVILSDIMAPCGYIL</sequence>
<dbReference type="InterPro" id="IPR007219">
    <property type="entry name" value="XnlR_reg_dom"/>
</dbReference>
<keyword evidence="1" id="KW-0479">Metal-binding</keyword>
<organism evidence="9 10">
    <name type="scientific">Elsinoe australis</name>
    <dbReference type="NCBI Taxonomy" id="40998"/>
    <lineage>
        <taxon>Eukaryota</taxon>
        <taxon>Fungi</taxon>
        <taxon>Dikarya</taxon>
        <taxon>Ascomycota</taxon>
        <taxon>Pezizomycotina</taxon>
        <taxon>Dothideomycetes</taxon>
        <taxon>Dothideomycetidae</taxon>
        <taxon>Myriangiales</taxon>
        <taxon>Elsinoaceae</taxon>
        <taxon>Elsinoe</taxon>
    </lineage>
</organism>
<evidence type="ECO:0000313" key="9">
    <source>
        <dbReference type="EMBL" id="TKX21245.1"/>
    </source>
</evidence>
<evidence type="ECO:0000256" key="7">
    <source>
        <dbReference type="SAM" id="MobiDB-lite"/>
    </source>
</evidence>
<evidence type="ECO:0000256" key="1">
    <source>
        <dbReference type="ARBA" id="ARBA00022723"/>
    </source>
</evidence>
<evidence type="ECO:0000313" key="10">
    <source>
        <dbReference type="Proteomes" id="UP000308133"/>
    </source>
</evidence>
<dbReference type="GO" id="GO:0008270">
    <property type="term" value="F:zinc ion binding"/>
    <property type="evidence" value="ECO:0007669"/>
    <property type="project" value="InterPro"/>
</dbReference>
<comment type="caution">
    <text evidence="9">The sequence shown here is derived from an EMBL/GenBank/DDBJ whole genome shotgun (WGS) entry which is preliminary data.</text>
</comment>
<dbReference type="GO" id="GO:0003677">
    <property type="term" value="F:DNA binding"/>
    <property type="evidence" value="ECO:0007669"/>
    <property type="project" value="UniProtKB-KW"/>
</dbReference>
<keyword evidence="4" id="KW-0238">DNA-binding</keyword>
<dbReference type="PANTHER" id="PTHR31313">
    <property type="entry name" value="TY1 ENHANCER ACTIVATOR"/>
    <property type="match status" value="1"/>
</dbReference>
<evidence type="ECO:0000256" key="6">
    <source>
        <dbReference type="ARBA" id="ARBA00023242"/>
    </source>
</evidence>
<dbReference type="SMART" id="SM00906">
    <property type="entry name" value="Fungal_trans"/>
    <property type="match status" value="1"/>
</dbReference>
<dbReference type="Proteomes" id="UP000308133">
    <property type="component" value="Unassembled WGS sequence"/>
</dbReference>
<evidence type="ECO:0000259" key="8">
    <source>
        <dbReference type="SMART" id="SM00906"/>
    </source>
</evidence>
<proteinExistence type="predicted"/>
<dbReference type="EMBL" id="PTQR01000082">
    <property type="protein sequence ID" value="TKX21245.1"/>
    <property type="molecule type" value="Genomic_DNA"/>
</dbReference>
<dbReference type="CDD" id="cd12148">
    <property type="entry name" value="fungal_TF_MHR"/>
    <property type="match status" value="1"/>
</dbReference>
<accession>A0A4U7AVN3</accession>
<keyword evidence="2" id="KW-0862">Zinc</keyword>
<feature type="region of interest" description="Disordered" evidence="7">
    <location>
        <begin position="36"/>
        <end position="57"/>
    </location>
</feature>
<dbReference type="AlphaFoldDB" id="A0A4U7AVN3"/>
<feature type="domain" description="Xylanolytic transcriptional activator regulatory" evidence="8">
    <location>
        <begin position="270"/>
        <end position="347"/>
    </location>
</feature>
<evidence type="ECO:0000256" key="2">
    <source>
        <dbReference type="ARBA" id="ARBA00022833"/>
    </source>
</evidence>
<protein>
    <submittedName>
        <fullName evidence="9">Fungal specific transcription factor domain-containing protein 52</fullName>
    </submittedName>
</protein>
<evidence type="ECO:0000256" key="4">
    <source>
        <dbReference type="ARBA" id="ARBA00023125"/>
    </source>
</evidence>
<feature type="region of interest" description="Disordered" evidence="7">
    <location>
        <begin position="342"/>
        <end position="365"/>
    </location>
</feature>
<dbReference type="InterPro" id="IPR051615">
    <property type="entry name" value="Transcr_Regulatory_Elem"/>
</dbReference>
<keyword evidence="5" id="KW-0804">Transcription</keyword>
<name>A0A4U7AVN3_9PEZI</name>
<gene>
    <name evidence="9" type="ORF">C1H76_6787</name>
</gene>
<dbReference type="Pfam" id="PF04082">
    <property type="entry name" value="Fungal_trans"/>
    <property type="match status" value="1"/>
</dbReference>
<dbReference type="PANTHER" id="PTHR31313:SF77">
    <property type="entry name" value="ZN(II)2CYS6 TRANSCRIPTION FACTOR (EUROFUNG)"/>
    <property type="match status" value="1"/>
</dbReference>
<evidence type="ECO:0000256" key="5">
    <source>
        <dbReference type="ARBA" id="ARBA00023163"/>
    </source>
</evidence>
<evidence type="ECO:0000256" key="3">
    <source>
        <dbReference type="ARBA" id="ARBA00023015"/>
    </source>
</evidence>
<keyword evidence="3" id="KW-0805">Transcription regulation</keyword>
<dbReference type="GO" id="GO:0006351">
    <property type="term" value="P:DNA-templated transcription"/>
    <property type="evidence" value="ECO:0007669"/>
    <property type="project" value="InterPro"/>
</dbReference>
<keyword evidence="6" id="KW-0539">Nucleus</keyword>
<reference evidence="9 10" key="1">
    <citation type="submission" date="2018-02" db="EMBL/GenBank/DDBJ databases">
        <title>Draft genome sequences of Elsinoe sp., causing black scab on jojoba.</title>
        <authorList>
            <person name="Stodart B."/>
            <person name="Jeffress S."/>
            <person name="Ash G."/>
            <person name="Arun Chinnappa K."/>
        </authorList>
    </citation>
    <scope>NUCLEOTIDE SEQUENCE [LARGE SCALE GENOMIC DNA]</scope>
    <source>
        <strain evidence="9 10">Hillstone_2</strain>
    </source>
</reference>